<dbReference type="GO" id="GO:0016020">
    <property type="term" value="C:membrane"/>
    <property type="evidence" value="ECO:0007669"/>
    <property type="project" value="InterPro"/>
</dbReference>
<dbReference type="Pfam" id="PF03323">
    <property type="entry name" value="GerA"/>
    <property type="match status" value="1"/>
</dbReference>
<dbReference type="Proteomes" id="UP000270468">
    <property type="component" value="Unassembled WGS sequence"/>
</dbReference>
<dbReference type="InterPro" id="IPR050768">
    <property type="entry name" value="UPF0353/GerABKA_families"/>
</dbReference>
<accession>A0A3P5WVQ7</accession>
<evidence type="ECO:0000256" key="2">
    <source>
        <dbReference type="ARBA" id="ARBA00023136"/>
    </source>
</evidence>
<feature type="transmembrane region" description="Helical" evidence="3">
    <location>
        <begin position="370"/>
        <end position="391"/>
    </location>
</feature>
<feature type="transmembrane region" description="Helical" evidence="3">
    <location>
        <begin position="278"/>
        <end position="300"/>
    </location>
</feature>
<organism evidence="4 5">
    <name type="scientific">Filibacter tadaridae</name>
    <dbReference type="NCBI Taxonomy" id="2483811"/>
    <lineage>
        <taxon>Bacteria</taxon>
        <taxon>Bacillati</taxon>
        <taxon>Bacillota</taxon>
        <taxon>Bacilli</taxon>
        <taxon>Bacillales</taxon>
        <taxon>Caryophanaceae</taxon>
        <taxon>Filibacter</taxon>
    </lineage>
</organism>
<reference evidence="4 5" key="1">
    <citation type="submission" date="2018-11" db="EMBL/GenBank/DDBJ databases">
        <authorList>
            <person name="Criscuolo A."/>
        </authorList>
    </citation>
    <scope>NUCLEOTIDE SEQUENCE [LARGE SCALE GENOMIC DNA]</scope>
    <source>
        <strain evidence="4">ATB-66</strain>
    </source>
</reference>
<sequence length="455" mass="50746">MTKKSQGEPTPPDLMVELAGKLKPSSDVQQIPLQIEEKQAFLLYLKTVVDGLQLQNIVIKPFFELSSERHFEAYVNSLPNKVKMPAKEELLIELTKGNVLLVIQDRFVLLDLRKVNSDTVLQTTIEPTIHGPQLALSESLETNINLIRQRYHDSSLKIETMQLSDQSHRSIAILYDEKVVKKSILKAVKKKLNQLDTPLVQSSGDFQLYLTDKKFTLFPNTIITERPDRIIYNLTGGKVVLLVDGSPHSIVLPVVFFDFLVSMEDVYHAFWIAKLTILLRYIALVICITLPGLYVAVTSYSPEVFRTELALTVAGSRIGVPYPSFIEVLFMLVFIELLTEASIRLPKAISATATTVGGLILGTAVTEAALASNIMIIVVSLVAISTFVIPVNEMSYSMRISRLFLLGYASLFGLAGVILGFLGIIIYLVNRESFGEPYLRIVAKNREEEAKGDNK</sequence>
<dbReference type="RefSeq" id="WP_238988135.1">
    <property type="nucleotide sequence ID" value="NZ_CBCRXF010000009.1"/>
</dbReference>
<evidence type="ECO:0000256" key="3">
    <source>
        <dbReference type="SAM" id="Phobius"/>
    </source>
</evidence>
<keyword evidence="2 3" id="KW-0472">Membrane</keyword>
<keyword evidence="3" id="KW-0812">Transmembrane</keyword>
<dbReference type="PANTHER" id="PTHR22550:SF5">
    <property type="entry name" value="LEUCINE ZIPPER PROTEIN 4"/>
    <property type="match status" value="1"/>
</dbReference>
<dbReference type="EMBL" id="UXAV01000023">
    <property type="protein sequence ID" value="VDC22576.1"/>
    <property type="molecule type" value="Genomic_DNA"/>
</dbReference>
<name>A0A3P5WVQ7_9BACL</name>
<evidence type="ECO:0000313" key="4">
    <source>
        <dbReference type="EMBL" id="VDC22576.1"/>
    </source>
</evidence>
<evidence type="ECO:0000313" key="5">
    <source>
        <dbReference type="Proteomes" id="UP000270468"/>
    </source>
</evidence>
<dbReference type="PIRSF" id="PIRSF005690">
    <property type="entry name" value="GerBA"/>
    <property type="match status" value="1"/>
</dbReference>
<comment type="similarity">
    <text evidence="1">Belongs to the GerABKA family.</text>
</comment>
<feature type="transmembrane region" description="Helical" evidence="3">
    <location>
        <begin position="403"/>
        <end position="429"/>
    </location>
</feature>
<keyword evidence="5" id="KW-1185">Reference proteome</keyword>
<gene>
    <name evidence="4" type="primary">gerBA_1</name>
    <name evidence="4" type="ORF">FILTAD_00785</name>
</gene>
<protein>
    <submittedName>
        <fullName evidence="4">Spore germination protein B1</fullName>
    </submittedName>
</protein>
<feature type="transmembrane region" description="Helical" evidence="3">
    <location>
        <begin position="320"/>
        <end position="338"/>
    </location>
</feature>
<dbReference type="AlphaFoldDB" id="A0A3P5WVQ7"/>
<proteinExistence type="inferred from homology"/>
<dbReference type="InterPro" id="IPR004995">
    <property type="entry name" value="Spore_Ger"/>
</dbReference>
<dbReference type="PANTHER" id="PTHR22550">
    <property type="entry name" value="SPORE GERMINATION PROTEIN"/>
    <property type="match status" value="1"/>
</dbReference>
<evidence type="ECO:0000256" key="1">
    <source>
        <dbReference type="ARBA" id="ARBA00005278"/>
    </source>
</evidence>
<feature type="transmembrane region" description="Helical" evidence="3">
    <location>
        <begin position="345"/>
        <end position="364"/>
    </location>
</feature>
<dbReference type="GO" id="GO:0009847">
    <property type="term" value="P:spore germination"/>
    <property type="evidence" value="ECO:0007669"/>
    <property type="project" value="InterPro"/>
</dbReference>
<keyword evidence="3" id="KW-1133">Transmembrane helix</keyword>